<organism evidence="10 11">
    <name type="scientific">Bodo saltans</name>
    <name type="common">Flagellated protozoan</name>
    <dbReference type="NCBI Taxonomy" id="75058"/>
    <lineage>
        <taxon>Eukaryota</taxon>
        <taxon>Discoba</taxon>
        <taxon>Euglenozoa</taxon>
        <taxon>Kinetoplastea</taxon>
        <taxon>Metakinetoplastina</taxon>
        <taxon>Eubodonida</taxon>
        <taxon>Bodonidae</taxon>
        <taxon>Bodo</taxon>
    </lineage>
</organism>
<dbReference type="OrthoDB" id="8693905at2759"/>
<accession>A0A0S4JN19</accession>
<dbReference type="PANTHER" id="PTHR11584">
    <property type="entry name" value="SERINE/THREONINE PROTEIN KINASE"/>
    <property type="match status" value="1"/>
</dbReference>
<feature type="binding site" evidence="6">
    <location>
        <position position="212"/>
    </location>
    <ligand>
        <name>ATP</name>
        <dbReference type="ChEBI" id="CHEBI:30616"/>
    </ligand>
</feature>
<keyword evidence="3 6" id="KW-0547">Nucleotide-binding</keyword>
<dbReference type="InterPro" id="IPR000719">
    <property type="entry name" value="Prot_kinase_dom"/>
</dbReference>
<feature type="compositionally biased region" description="Polar residues" evidence="8">
    <location>
        <begin position="1"/>
        <end position="12"/>
    </location>
</feature>
<dbReference type="PROSITE" id="PS50011">
    <property type="entry name" value="PROTEIN_KINASE_DOM"/>
    <property type="match status" value="1"/>
</dbReference>
<feature type="coiled-coil region" evidence="7">
    <location>
        <begin position="214"/>
        <end position="241"/>
    </location>
</feature>
<gene>
    <name evidence="10" type="ORF">BSAL_27160</name>
</gene>
<dbReference type="SMART" id="SM00220">
    <property type="entry name" value="S_TKc"/>
    <property type="match status" value="1"/>
</dbReference>
<dbReference type="Proteomes" id="UP000051952">
    <property type="component" value="Unassembled WGS sequence"/>
</dbReference>
<dbReference type="VEuPathDB" id="TriTrypDB:BSAL_27160"/>
<feature type="compositionally biased region" description="Acidic residues" evidence="8">
    <location>
        <begin position="111"/>
        <end position="125"/>
    </location>
</feature>
<evidence type="ECO:0000256" key="8">
    <source>
        <dbReference type="SAM" id="MobiDB-lite"/>
    </source>
</evidence>
<evidence type="ECO:0000256" key="1">
    <source>
        <dbReference type="ARBA" id="ARBA00022527"/>
    </source>
</evidence>
<proteinExistence type="predicted"/>
<keyword evidence="7" id="KW-0175">Coiled coil</keyword>
<dbReference type="EMBL" id="CYKH01001839">
    <property type="protein sequence ID" value="CUG90516.1"/>
    <property type="molecule type" value="Genomic_DNA"/>
</dbReference>
<dbReference type="PROSITE" id="PS00107">
    <property type="entry name" value="PROTEIN_KINASE_ATP"/>
    <property type="match status" value="1"/>
</dbReference>
<keyword evidence="1" id="KW-0723">Serine/threonine-protein kinase</keyword>
<evidence type="ECO:0000256" key="5">
    <source>
        <dbReference type="ARBA" id="ARBA00022840"/>
    </source>
</evidence>
<dbReference type="SUPFAM" id="SSF56112">
    <property type="entry name" value="Protein kinase-like (PK-like)"/>
    <property type="match status" value="1"/>
</dbReference>
<feature type="domain" description="Protein kinase" evidence="9">
    <location>
        <begin position="183"/>
        <end position="441"/>
    </location>
</feature>
<evidence type="ECO:0000256" key="3">
    <source>
        <dbReference type="ARBA" id="ARBA00022741"/>
    </source>
</evidence>
<evidence type="ECO:0000256" key="2">
    <source>
        <dbReference type="ARBA" id="ARBA00022679"/>
    </source>
</evidence>
<evidence type="ECO:0000259" key="9">
    <source>
        <dbReference type="PROSITE" id="PS50011"/>
    </source>
</evidence>
<feature type="compositionally biased region" description="Polar residues" evidence="8">
    <location>
        <begin position="73"/>
        <end position="83"/>
    </location>
</feature>
<sequence length="618" mass="67009">MHASSPFKNSSGALPVARLGSALDRNIPSPNGRRDPSTPSRIVRSTRTPPTSAQMTQLPPMESAYSPERAKPQTPNLESSTSEEVIDEVVPTSSMYEPNRRPPPPISNDHVEEDYSDESLSDDDVLTPKLAGAAPPAAGDVPLTEPPMSSVSPIQKGLVLPNASSVPEVRRSGTKRPPFTIRVEKKERVGRGTFGDVFRALDLDTGTEIAIKEIVVAQDFNKDLERQIHVLEREIRVMQKLDHPNTVKYLGAKRMSDTLNIYMEFVSGGTVASQIRSQGHFSEERTKRYTRQLLEGLDYLHGKKIAHRDLKGDNLFLSSSDVLKVGDFGTSKELQTLRVTDSVAGTPNFMAPEVISCSGHSFQADIWSVGCCIIQMLTGRPPFSNMDNHMAVMFAVMKGQIEAQIPKEGISPSLDDFLRKCLQTNPKDRPTTKQLLEHPWIAGAPELPVDAEPTPPTTGTVSPARRIHEATHAAAQLQTPTDDPPPHRSHHQPTIMPKPHNASHRNSGNGEEPQPSPPPSAGSRISVTPDGQGSSSRTSFVTRFPRHPSGEPHPPPPTSHAIAPRQASPPPENPNALPTLPSSAGSGTGSAGRRSKSSTSATAANRVVKRQPSTTVRR</sequence>
<evidence type="ECO:0000313" key="11">
    <source>
        <dbReference type="Proteomes" id="UP000051952"/>
    </source>
</evidence>
<dbReference type="InterPro" id="IPR011009">
    <property type="entry name" value="Kinase-like_dom_sf"/>
</dbReference>
<keyword evidence="5 6" id="KW-0067">ATP-binding</keyword>
<dbReference type="PROSITE" id="PS00108">
    <property type="entry name" value="PROTEIN_KINASE_ST"/>
    <property type="match status" value="1"/>
</dbReference>
<evidence type="ECO:0000256" key="4">
    <source>
        <dbReference type="ARBA" id="ARBA00022777"/>
    </source>
</evidence>
<dbReference type="Gene3D" id="1.10.510.10">
    <property type="entry name" value="Transferase(Phosphotransferase) domain 1"/>
    <property type="match status" value="1"/>
</dbReference>
<evidence type="ECO:0000256" key="6">
    <source>
        <dbReference type="PROSITE-ProRule" id="PRU10141"/>
    </source>
</evidence>
<dbReference type="FunFam" id="1.10.510.10:FF:000571">
    <property type="entry name" value="Maternal embryonic leucine zipper kinase"/>
    <property type="match status" value="1"/>
</dbReference>
<evidence type="ECO:0000256" key="7">
    <source>
        <dbReference type="SAM" id="Coils"/>
    </source>
</evidence>
<dbReference type="Pfam" id="PF00069">
    <property type="entry name" value="Pkinase"/>
    <property type="match status" value="1"/>
</dbReference>
<keyword evidence="4 10" id="KW-0418">Kinase</keyword>
<dbReference type="GO" id="GO:0004674">
    <property type="term" value="F:protein serine/threonine kinase activity"/>
    <property type="evidence" value="ECO:0007669"/>
    <property type="project" value="UniProtKB-KW"/>
</dbReference>
<dbReference type="GO" id="GO:0005524">
    <property type="term" value="F:ATP binding"/>
    <property type="evidence" value="ECO:0007669"/>
    <property type="project" value="UniProtKB-UniRule"/>
</dbReference>
<dbReference type="OMA" id="PWIAGAP"/>
<dbReference type="InterPro" id="IPR017441">
    <property type="entry name" value="Protein_kinase_ATP_BS"/>
</dbReference>
<dbReference type="InterPro" id="IPR008271">
    <property type="entry name" value="Ser/Thr_kinase_AS"/>
</dbReference>
<dbReference type="AlphaFoldDB" id="A0A0S4JN19"/>
<name>A0A0S4JN19_BODSA</name>
<keyword evidence="11" id="KW-1185">Reference proteome</keyword>
<protein>
    <submittedName>
        <fullName evidence="10">Protein kinase, putative</fullName>
    </submittedName>
</protein>
<dbReference type="PANTHER" id="PTHR11584:SF369">
    <property type="entry name" value="MITOGEN-ACTIVATED PROTEIN KINASE KINASE KINASE 19-RELATED"/>
    <property type="match status" value="1"/>
</dbReference>
<feature type="compositionally biased region" description="Polar residues" evidence="8">
    <location>
        <begin position="523"/>
        <end position="541"/>
    </location>
</feature>
<dbReference type="CDD" id="cd06606">
    <property type="entry name" value="STKc_MAPKKK"/>
    <property type="match status" value="1"/>
</dbReference>
<feature type="region of interest" description="Disordered" evidence="8">
    <location>
        <begin position="1"/>
        <end position="141"/>
    </location>
</feature>
<evidence type="ECO:0000313" key="10">
    <source>
        <dbReference type="EMBL" id="CUG90516.1"/>
    </source>
</evidence>
<keyword evidence="2" id="KW-0808">Transferase</keyword>
<feature type="region of interest" description="Disordered" evidence="8">
    <location>
        <begin position="473"/>
        <end position="618"/>
    </location>
</feature>
<feature type="compositionally biased region" description="Polar residues" evidence="8">
    <location>
        <begin position="37"/>
        <end position="57"/>
    </location>
</feature>
<reference evidence="11" key="1">
    <citation type="submission" date="2015-09" db="EMBL/GenBank/DDBJ databases">
        <authorList>
            <consortium name="Pathogen Informatics"/>
        </authorList>
    </citation>
    <scope>NUCLEOTIDE SEQUENCE [LARGE SCALE GENOMIC DNA]</scope>
    <source>
        <strain evidence="11">Lake Konstanz</strain>
    </source>
</reference>